<reference evidence="5" key="2">
    <citation type="submission" date="2025-08" db="UniProtKB">
        <authorList>
            <consortium name="Ensembl"/>
        </authorList>
    </citation>
    <scope>IDENTIFICATION</scope>
    <source>
        <strain evidence="5">Hd-rR</strain>
    </source>
</reference>
<name>A0A3B3IGY1_ORYLA</name>
<feature type="coiled-coil region" evidence="3">
    <location>
        <begin position="202"/>
        <end position="260"/>
    </location>
</feature>
<evidence type="ECO:0000256" key="4">
    <source>
        <dbReference type="SAM" id="MobiDB-lite"/>
    </source>
</evidence>
<dbReference type="GeneTree" id="ENSGT00390000018570"/>
<keyword evidence="2 3" id="KW-0175">Coiled coil</keyword>
<dbReference type="Bgee" id="ENSORLG00000025968">
    <property type="expression patterns" value="Expressed in brain and 14 other cell types or tissues"/>
</dbReference>
<protein>
    <submittedName>
        <fullName evidence="5">Cerebellar deration related protein 2 like</fullName>
    </submittedName>
</protein>
<evidence type="ECO:0000256" key="2">
    <source>
        <dbReference type="ARBA" id="ARBA00023054"/>
    </source>
</evidence>
<evidence type="ECO:0000256" key="3">
    <source>
        <dbReference type="SAM" id="Coils"/>
    </source>
</evidence>
<keyword evidence="6" id="KW-1185">Reference proteome</keyword>
<reference evidence="5" key="3">
    <citation type="submission" date="2025-09" db="UniProtKB">
        <authorList>
            <consortium name="Ensembl"/>
        </authorList>
    </citation>
    <scope>IDENTIFICATION</scope>
    <source>
        <strain evidence="5">Hd-rR</strain>
    </source>
</reference>
<dbReference type="PANTHER" id="PTHR19232">
    <property type="entry name" value="CENTROCORTIN FAMILY MEMBER"/>
    <property type="match status" value="1"/>
</dbReference>
<dbReference type="Ensembl" id="ENSORLT00000041111.1">
    <property type="protein sequence ID" value="ENSORLP00000043388.1"/>
    <property type="gene ID" value="ENSORLG00000025968.1"/>
</dbReference>
<dbReference type="InterPro" id="IPR026079">
    <property type="entry name" value="CDR2"/>
</dbReference>
<feature type="coiled-coil region" evidence="3">
    <location>
        <begin position="105"/>
        <end position="139"/>
    </location>
</feature>
<dbReference type="OrthoDB" id="10059415at2759"/>
<reference evidence="5 6" key="1">
    <citation type="journal article" date="2007" name="Nature">
        <title>The medaka draft genome and insights into vertebrate genome evolution.</title>
        <authorList>
            <person name="Kasahara M."/>
            <person name="Naruse K."/>
            <person name="Sasaki S."/>
            <person name="Nakatani Y."/>
            <person name="Qu W."/>
            <person name="Ahsan B."/>
            <person name="Yamada T."/>
            <person name="Nagayasu Y."/>
            <person name="Doi K."/>
            <person name="Kasai Y."/>
            <person name="Jindo T."/>
            <person name="Kobayashi D."/>
            <person name="Shimada A."/>
            <person name="Toyoda A."/>
            <person name="Kuroki Y."/>
            <person name="Fujiyama A."/>
            <person name="Sasaki T."/>
            <person name="Shimizu A."/>
            <person name="Asakawa S."/>
            <person name="Shimizu N."/>
            <person name="Hashimoto S."/>
            <person name="Yang J."/>
            <person name="Lee Y."/>
            <person name="Matsushima K."/>
            <person name="Sugano S."/>
            <person name="Sakaizumi M."/>
            <person name="Narita T."/>
            <person name="Ohishi K."/>
            <person name="Haga S."/>
            <person name="Ohta F."/>
            <person name="Nomoto H."/>
            <person name="Nogata K."/>
            <person name="Morishita T."/>
            <person name="Endo T."/>
            <person name="Shin-I T."/>
            <person name="Takeda H."/>
            <person name="Morishita S."/>
            <person name="Kohara Y."/>
        </authorList>
    </citation>
    <scope>NUCLEOTIDE SEQUENCE [LARGE SCALE GENOMIC DNA]</scope>
    <source>
        <strain evidence="5 6">Hd-rR</strain>
    </source>
</reference>
<evidence type="ECO:0000313" key="5">
    <source>
        <dbReference type="Ensembl" id="ENSORLP00000043388.1"/>
    </source>
</evidence>
<gene>
    <name evidence="5" type="primary">CDR2L</name>
</gene>
<dbReference type="GeneID" id="101157929"/>
<evidence type="ECO:0000313" key="6">
    <source>
        <dbReference type="Proteomes" id="UP000001038"/>
    </source>
</evidence>
<proteinExistence type="inferred from homology"/>
<dbReference type="InParanoid" id="A0A3B3IGY1"/>
<dbReference type="AlphaFoldDB" id="A0A3B3IGY1"/>
<dbReference type="RefSeq" id="XP_023805348.1">
    <property type="nucleotide sequence ID" value="XM_023949580.1"/>
</dbReference>
<feature type="compositionally biased region" description="Basic and acidic residues" evidence="4">
    <location>
        <begin position="403"/>
        <end position="413"/>
    </location>
</feature>
<dbReference type="Proteomes" id="UP000001038">
    <property type="component" value="Chromosome 19"/>
</dbReference>
<organism evidence="5 6">
    <name type="scientific">Oryzias latipes</name>
    <name type="common">Japanese rice fish</name>
    <name type="synonym">Japanese killifish</name>
    <dbReference type="NCBI Taxonomy" id="8090"/>
    <lineage>
        <taxon>Eukaryota</taxon>
        <taxon>Metazoa</taxon>
        <taxon>Chordata</taxon>
        <taxon>Craniata</taxon>
        <taxon>Vertebrata</taxon>
        <taxon>Euteleostomi</taxon>
        <taxon>Actinopterygii</taxon>
        <taxon>Neopterygii</taxon>
        <taxon>Teleostei</taxon>
        <taxon>Neoteleostei</taxon>
        <taxon>Acanthomorphata</taxon>
        <taxon>Ovalentaria</taxon>
        <taxon>Atherinomorphae</taxon>
        <taxon>Beloniformes</taxon>
        <taxon>Adrianichthyidae</taxon>
        <taxon>Oryziinae</taxon>
        <taxon>Oryzias</taxon>
    </lineage>
</organism>
<sequence length="493" mass="55489">MLSPGRMEEFITEEEEPWYDQQDLEQDLHLAAELGKTLLERNKELEDSLQQMYITNEEQVQEIEYLVKQLDVLRDMNEQHAKVYEQLDGTARELEGTNLSLVTDSKASQQKIERLTVTIEALQNQVESLSTQAEQLRSMEQLRVKREKRERRKTIHSFPCLRELCTAPRYEDEFVVGRAESFTVEAKRQPFQEENQHLREAVSALRAAVRAERAQREGVEKECNLLVAEFSRLQTRVQDAESCQARVRELEGELQELQQLRRARTFLMGGEDDGVALTQTVLSITPETDTFLEVGVGESGGGVREDAKGGVGVGGEALPESNPVRKSCSDTALNAIVARDASGRRRGSYALHANSVRKRGMSILREVDEQYHALLEKYEELLGKCRRHEESLCHAGVQTSRPVSRDPSMRDCAADPAPAPPPTPTQSPSTPEALESIGRQVEAVDKRLGQNTPEYKALFKEIFSRIQKTKMDIKATKAAKVSKSGKSGKSSKH</sequence>
<comment type="similarity">
    <text evidence="1">Belongs to the CDR2 family.</text>
</comment>
<feature type="region of interest" description="Disordered" evidence="4">
    <location>
        <begin position="393"/>
        <end position="438"/>
    </location>
</feature>
<feature type="region of interest" description="Disordered" evidence="4">
    <location>
        <begin position="473"/>
        <end position="493"/>
    </location>
</feature>
<accession>A0A3B3IGY1</accession>
<evidence type="ECO:0000256" key="1">
    <source>
        <dbReference type="ARBA" id="ARBA00009019"/>
    </source>
</evidence>
<dbReference type="PANTHER" id="PTHR19232:SF10">
    <property type="entry name" value="CEREBELLAR DEGENERATION-RELATED PROTEIN 2-LIKE"/>
    <property type="match status" value="1"/>
</dbReference>
<feature type="compositionally biased region" description="Low complexity" evidence="4">
    <location>
        <begin position="476"/>
        <end position="493"/>
    </location>
</feature>